<organism evidence="1">
    <name type="scientific">Prunus dulcis</name>
    <name type="common">Almond</name>
    <name type="synonym">Amygdalus dulcis</name>
    <dbReference type="NCBI Taxonomy" id="3755"/>
    <lineage>
        <taxon>Eukaryota</taxon>
        <taxon>Viridiplantae</taxon>
        <taxon>Streptophyta</taxon>
        <taxon>Embryophyta</taxon>
        <taxon>Tracheophyta</taxon>
        <taxon>Spermatophyta</taxon>
        <taxon>Magnoliopsida</taxon>
        <taxon>eudicotyledons</taxon>
        <taxon>Gunneridae</taxon>
        <taxon>Pentapetalae</taxon>
        <taxon>rosids</taxon>
        <taxon>fabids</taxon>
        <taxon>Rosales</taxon>
        <taxon>Rosaceae</taxon>
        <taxon>Amygdaloideae</taxon>
        <taxon>Amygdaleae</taxon>
        <taxon>Prunus</taxon>
    </lineage>
</organism>
<dbReference type="EMBL" id="AP019301">
    <property type="protein sequence ID" value="BBH03113.1"/>
    <property type="molecule type" value="Genomic_DNA"/>
</dbReference>
<reference evidence="1" key="1">
    <citation type="journal article" date="2019" name="Science">
        <title>Mutation of a bHLH transcription factor allowed almond domestication.</title>
        <authorList>
            <person name="Sanchez-Perez R."/>
            <person name="Pavan S."/>
            <person name="Mazzeo R."/>
            <person name="Moldovan C."/>
            <person name="Aiese Cigliano R."/>
            <person name="Del Cueto J."/>
            <person name="Ricciardi F."/>
            <person name="Lotti C."/>
            <person name="Ricciardi L."/>
            <person name="Dicenta F."/>
            <person name="Lopez-Marques R.L."/>
            <person name="Lindberg Moller B."/>
        </authorList>
    </citation>
    <scope>NUCLEOTIDE SEQUENCE</scope>
</reference>
<accession>A0A4Y1RHH1</accession>
<dbReference type="AlphaFoldDB" id="A0A4Y1RHH1"/>
<gene>
    <name evidence="1" type="ORF">Prudu_013882</name>
</gene>
<sequence length="62" mass="7754">MVFQLWEYIERNLDVHRAPPQSTKLALSWRLENEYEIRDYHIARGYFEYKFYGRQLLIDKRS</sequence>
<protein>
    <submittedName>
        <fullName evidence="1">Phosphatidylserine decarboxylase 1</fullName>
    </submittedName>
</protein>
<evidence type="ECO:0000313" key="1">
    <source>
        <dbReference type="EMBL" id="BBH03113.1"/>
    </source>
</evidence>
<proteinExistence type="predicted"/>
<name>A0A4Y1RHH1_PRUDU</name>